<feature type="transmembrane region" description="Helical" evidence="1">
    <location>
        <begin position="45"/>
        <end position="66"/>
    </location>
</feature>
<dbReference type="EMBL" id="AP009247">
    <property type="protein sequence ID" value="BAF61808.1"/>
    <property type="molecule type" value="Genomic_DNA"/>
</dbReference>
<organism evidence="2 3">
    <name type="scientific">Vesicomyosocius okutanii subsp. Calyptogena okutanii (strain HA)</name>
    <dbReference type="NCBI Taxonomy" id="412965"/>
    <lineage>
        <taxon>Bacteria</taxon>
        <taxon>Pseudomonadati</taxon>
        <taxon>Pseudomonadota</taxon>
        <taxon>Gammaproteobacteria</taxon>
        <taxon>Candidatus Pseudothioglobaceae</taxon>
        <taxon>Candidatus Vesicomyidisocius</taxon>
    </lineage>
</organism>
<dbReference type="AlphaFoldDB" id="A5CW50"/>
<accession>A5CW50</accession>
<evidence type="ECO:0000256" key="1">
    <source>
        <dbReference type="SAM" id="Phobius"/>
    </source>
</evidence>
<proteinExistence type="predicted"/>
<sequence>MSSTVDNSNIRGNILMLSTLIITFILPLILIILSYIGIISGTSEYIYAFAVITSMIYIVGGTIWMFTQDLKDSKQLFDG</sequence>
<keyword evidence="1" id="KW-1133">Transmembrane helix</keyword>
<reference evidence="3" key="1">
    <citation type="journal article" date="2007" name="Curr. Biol.">
        <title>Reduced genome of the thioautotrophic intracellular symbiont in a deep-sea clam, Calyptogena okutanii.</title>
        <authorList>
            <person name="Kuwahara H."/>
            <person name="Yoshida T."/>
            <person name="Takaki Y."/>
            <person name="Shimamura S."/>
            <person name="Nishi S."/>
            <person name="Harada M."/>
            <person name="Matsuyama K."/>
            <person name="Takishita K."/>
            <person name="Kawato M."/>
            <person name="Uematsu K."/>
            <person name="Fujiwara Y."/>
            <person name="Sato T."/>
            <person name="Kato C."/>
            <person name="Kitagawa M."/>
            <person name="Kato I."/>
            <person name="Maruyama T."/>
        </authorList>
    </citation>
    <scope>NUCLEOTIDE SEQUENCE [LARGE SCALE GENOMIC DNA]</scope>
    <source>
        <strain evidence="3">HA</strain>
    </source>
</reference>
<name>A5CW50_VESOH</name>
<evidence type="ECO:0000313" key="3">
    <source>
        <dbReference type="Proteomes" id="UP000000247"/>
    </source>
</evidence>
<dbReference type="Proteomes" id="UP000000247">
    <property type="component" value="Chromosome"/>
</dbReference>
<feature type="transmembrane region" description="Helical" evidence="1">
    <location>
        <begin position="12"/>
        <end position="39"/>
    </location>
</feature>
<dbReference type="HOGENOM" id="CLU_2603923_0_0_6"/>
<keyword evidence="3" id="KW-1185">Reference proteome</keyword>
<keyword evidence="1" id="KW-0472">Membrane</keyword>
<gene>
    <name evidence="2" type="ordered locus">COSY_0696</name>
</gene>
<dbReference type="RefSeq" id="WP_011930078.1">
    <property type="nucleotide sequence ID" value="NC_009465.1"/>
</dbReference>
<keyword evidence="1" id="KW-0812">Transmembrane</keyword>
<evidence type="ECO:0000313" key="2">
    <source>
        <dbReference type="EMBL" id="BAF61808.1"/>
    </source>
</evidence>
<protein>
    <submittedName>
        <fullName evidence="2">Uncharacterized protein</fullName>
    </submittedName>
</protein>
<dbReference type="OrthoDB" id="7068600at2"/>
<dbReference type="KEGG" id="vok:COSY_0696"/>